<sequence length="80" mass="8598">MHLPSSKSEPGHDLKKFLDVIAGLWVLSIVGARCNFLNLSYIAFVAAHFSDLQSRAQATSLPFYCVLGLLSAVIASTMGT</sequence>
<dbReference type="Pfam" id="PF02453">
    <property type="entry name" value="Reticulon"/>
    <property type="match status" value="1"/>
</dbReference>
<dbReference type="AlphaFoldDB" id="A0AAD4X450"/>
<feature type="domain" description="Reticulon" evidence="7">
    <location>
        <begin position="11"/>
        <end position="49"/>
    </location>
</feature>
<dbReference type="EMBL" id="JAJJMB010017971">
    <property type="protein sequence ID" value="KAI3833259.1"/>
    <property type="molecule type" value="Genomic_DNA"/>
</dbReference>
<keyword evidence="5 6" id="KW-0472">Membrane</keyword>
<evidence type="ECO:0000256" key="6">
    <source>
        <dbReference type="SAM" id="Phobius"/>
    </source>
</evidence>
<comment type="caution">
    <text evidence="8">The sequence shown here is derived from an EMBL/GenBank/DDBJ whole genome shotgun (WGS) entry which is preliminary data.</text>
</comment>
<feature type="transmembrane region" description="Helical" evidence="6">
    <location>
        <begin position="20"/>
        <end position="49"/>
    </location>
</feature>
<accession>A0AAD4X450</accession>
<evidence type="ECO:0000256" key="1">
    <source>
        <dbReference type="ARBA" id="ARBA00004477"/>
    </source>
</evidence>
<evidence type="ECO:0000256" key="4">
    <source>
        <dbReference type="ARBA" id="ARBA00022989"/>
    </source>
</evidence>
<name>A0AAD4X450_9MAGN</name>
<proteinExistence type="predicted"/>
<keyword evidence="4 6" id="KW-1133">Transmembrane helix</keyword>
<evidence type="ECO:0000259" key="7">
    <source>
        <dbReference type="Pfam" id="PF02453"/>
    </source>
</evidence>
<evidence type="ECO:0000256" key="5">
    <source>
        <dbReference type="ARBA" id="ARBA00023136"/>
    </source>
</evidence>
<evidence type="ECO:0000313" key="9">
    <source>
        <dbReference type="Proteomes" id="UP001202328"/>
    </source>
</evidence>
<evidence type="ECO:0000313" key="8">
    <source>
        <dbReference type="EMBL" id="KAI3833259.1"/>
    </source>
</evidence>
<keyword evidence="3" id="KW-0256">Endoplasmic reticulum</keyword>
<dbReference type="GO" id="GO:0005789">
    <property type="term" value="C:endoplasmic reticulum membrane"/>
    <property type="evidence" value="ECO:0007669"/>
    <property type="project" value="UniProtKB-SubCell"/>
</dbReference>
<organism evidence="8 9">
    <name type="scientific">Papaver atlanticum</name>
    <dbReference type="NCBI Taxonomy" id="357466"/>
    <lineage>
        <taxon>Eukaryota</taxon>
        <taxon>Viridiplantae</taxon>
        <taxon>Streptophyta</taxon>
        <taxon>Embryophyta</taxon>
        <taxon>Tracheophyta</taxon>
        <taxon>Spermatophyta</taxon>
        <taxon>Magnoliopsida</taxon>
        <taxon>Ranunculales</taxon>
        <taxon>Papaveraceae</taxon>
        <taxon>Papaveroideae</taxon>
        <taxon>Papaver</taxon>
    </lineage>
</organism>
<feature type="transmembrane region" description="Helical" evidence="6">
    <location>
        <begin position="61"/>
        <end position="79"/>
    </location>
</feature>
<dbReference type="InterPro" id="IPR003388">
    <property type="entry name" value="Reticulon"/>
</dbReference>
<evidence type="ECO:0000256" key="3">
    <source>
        <dbReference type="ARBA" id="ARBA00022824"/>
    </source>
</evidence>
<keyword evidence="2 6" id="KW-0812">Transmembrane</keyword>
<dbReference type="Proteomes" id="UP001202328">
    <property type="component" value="Unassembled WGS sequence"/>
</dbReference>
<keyword evidence="9" id="KW-1185">Reference proteome</keyword>
<reference evidence="8" key="1">
    <citation type="submission" date="2022-04" db="EMBL/GenBank/DDBJ databases">
        <title>A functionally conserved STORR gene fusion in Papaver species that diverged 16.8 million years ago.</title>
        <authorList>
            <person name="Catania T."/>
        </authorList>
    </citation>
    <scope>NUCLEOTIDE SEQUENCE</scope>
    <source>
        <strain evidence="8">S-188037</strain>
    </source>
</reference>
<gene>
    <name evidence="8" type="ORF">MKW98_006358</name>
</gene>
<protein>
    <recommendedName>
        <fullName evidence="7">Reticulon domain-containing protein</fullName>
    </recommendedName>
</protein>
<evidence type="ECO:0000256" key="2">
    <source>
        <dbReference type="ARBA" id="ARBA00022692"/>
    </source>
</evidence>
<comment type="subcellular location">
    <subcellularLocation>
        <location evidence="1">Endoplasmic reticulum membrane</location>
        <topology evidence="1">Multi-pass membrane protein</topology>
    </subcellularLocation>
</comment>